<dbReference type="EMBL" id="QUAE01000014">
    <property type="protein sequence ID" value="REJ07977.1"/>
    <property type="molecule type" value="Genomic_DNA"/>
</dbReference>
<dbReference type="Gene3D" id="1.10.10.10">
    <property type="entry name" value="Winged helix-like DNA-binding domain superfamily/Winged helix DNA-binding domain"/>
    <property type="match status" value="1"/>
</dbReference>
<dbReference type="Proteomes" id="UP000256305">
    <property type="component" value="Unassembled WGS sequence"/>
</dbReference>
<keyword evidence="3" id="KW-1185">Reference proteome</keyword>
<dbReference type="RefSeq" id="WP_115824364.1">
    <property type="nucleotide sequence ID" value="NZ_QUAE01000014.1"/>
</dbReference>
<dbReference type="InterPro" id="IPR052509">
    <property type="entry name" value="Metal_resp_DNA-bind_regulator"/>
</dbReference>
<evidence type="ECO:0000313" key="3">
    <source>
        <dbReference type="Proteomes" id="UP000256305"/>
    </source>
</evidence>
<sequence>MDTKNDKWHTQLRKGTFELAILLLLKNDSMYGYQITKKMQDDSSFPIADGSIYPILRRMSANKWIDSFKEEYEGRSRKYYYLTDLGKEILEARWKEFLSVYSFLNNLKSGGGEGNE</sequence>
<feature type="domain" description="Transcription regulator PadR N-terminal" evidence="1">
    <location>
        <begin position="21"/>
        <end position="91"/>
    </location>
</feature>
<dbReference type="PANTHER" id="PTHR33169">
    <property type="entry name" value="PADR-FAMILY TRANSCRIPTIONAL REGULATOR"/>
    <property type="match status" value="1"/>
</dbReference>
<evidence type="ECO:0000259" key="1">
    <source>
        <dbReference type="Pfam" id="PF03551"/>
    </source>
</evidence>
<organism evidence="2 3">
    <name type="scientific">Halobacillus trueperi</name>
    <dbReference type="NCBI Taxonomy" id="156205"/>
    <lineage>
        <taxon>Bacteria</taxon>
        <taxon>Bacillati</taxon>
        <taxon>Bacillota</taxon>
        <taxon>Bacilli</taxon>
        <taxon>Bacillales</taxon>
        <taxon>Bacillaceae</taxon>
        <taxon>Halobacillus</taxon>
    </lineage>
</organism>
<dbReference type="Pfam" id="PF03551">
    <property type="entry name" value="PadR"/>
    <property type="match status" value="1"/>
</dbReference>
<accession>A0A3E0J5A6</accession>
<dbReference type="InterPro" id="IPR036390">
    <property type="entry name" value="WH_DNA-bd_sf"/>
</dbReference>
<evidence type="ECO:0000313" key="2">
    <source>
        <dbReference type="EMBL" id="REJ07977.1"/>
    </source>
</evidence>
<reference evidence="2 3" key="1">
    <citation type="submission" date="2018-08" db="EMBL/GenBank/DDBJ databases">
        <title>Genome sequence of Halobacillus trueperi KCTC 3686.</title>
        <authorList>
            <person name="Cho K.H."/>
            <person name="Kwak M.-J."/>
            <person name="Kim B.-Y."/>
            <person name="Chun J."/>
        </authorList>
    </citation>
    <scope>NUCLEOTIDE SEQUENCE [LARGE SCALE GENOMIC DNA]</scope>
    <source>
        <strain evidence="2 3">KCTC 3686</strain>
    </source>
</reference>
<name>A0A3E0J5A6_9BACI</name>
<dbReference type="InterPro" id="IPR005149">
    <property type="entry name" value="Tscrpt_reg_PadR_N"/>
</dbReference>
<comment type="caution">
    <text evidence="2">The sequence shown here is derived from an EMBL/GenBank/DDBJ whole genome shotgun (WGS) entry which is preliminary data.</text>
</comment>
<dbReference type="InterPro" id="IPR036388">
    <property type="entry name" value="WH-like_DNA-bd_sf"/>
</dbReference>
<dbReference type="PANTHER" id="PTHR33169:SF25">
    <property type="entry name" value="DNA-BINDING PROTEIN YIZB-RELATED"/>
    <property type="match status" value="1"/>
</dbReference>
<dbReference type="SUPFAM" id="SSF46785">
    <property type="entry name" value="Winged helix' DNA-binding domain"/>
    <property type="match status" value="1"/>
</dbReference>
<proteinExistence type="predicted"/>
<dbReference type="AlphaFoldDB" id="A0A3E0J5A6"/>
<protein>
    <submittedName>
        <fullName evidence="2">PadR family transcriptional regulator</fullName>
    </submittedName>
</protein>
<gene>
    <name evidence="2" type="ORF">DYE48_15175</name>
</gene>